<reference evidence="4" key="2">
    <citation type="submission" date="2021-01" db="EMBL/GenBank/DDBJ databases">
        <authorList>
            <person name="Schikora-Tamarit M.A."/>
        </authorList>
    </citation>
    <scope>NUCLEOTIDE SEQUENCE</scope>
    <source>
        <strain evidence="4">CBS2887</strain>
    </source>
</reference>
<dbReference type="SUPFAM" id="SSF48371">
    <property type="entry name" value="ARM repeat"/>
    <property type="match status" value="1"/>
</dbReference>
<dbReference type="GO" id="GO:0015937">
    <property type="term" value="P:coenzyme A biosynthetic process"/>
    <property type="evidence" value="ECO:0007669"/>
    <property type="project" value="TreeGrafter"/>
</dbReference>
<dbReference type="OrthoDB" id="1532798at2759"/>
<dbReference type="PANTHER" id="PTHR14359">
    <property type="entry name" value="HOMO-OLIGOMERIC FLAVIN CONTAINING CYS DECARBOXYLASE FAMILY"/>
    <property type="match status" value="1"/>
</dbReference>
<dbReference type="Gene3D" id="3.40.50.1950">
    <property type="entry name" value="Flavin prenyltransferase-like"/>
    <property type="match status" value="1"/>
</dbReference>
<keyword evidence="5" id="KW-1185">Reference proteome</keyword>
<dbReference type="Pfam" id="PF02441">
    <property type="entry name" value="Flavoprotein"/>
    <property type="match status" value="1"/>
</dbReference>
<dbReference type="GO" id="GO:0071513">
    <property type="term" value="C:phosphopantothenoylcysteine decarboxylase complex"/>
    <property type="evidence" value="ECO:0007669"/>
    <property type="project" value="TreeGrafter"/>
</dbReference>
<dbReference type="GO" id="GO:0004633">
    <property type="term" value="F:phosphopantothenoylcysteine decarboxylase activity"/>
    <property type="evidence" value="ECO:0007669"/>
    <property type="project" value="TreeGrafter"/>
</dbReference>
<gene>
    <name evidence="4" type="ORF">WICPIJ_002375</name>
</gene>
<dbReference type="InterPro" id="IPR016024">
    <property type="entry name" value="ARM-type_fold"/>
</dbReference>
<feature type="compositionally biased region" description="Low complexity" evidence="2">
    <location>
        <begin position="194"/>
        <end position="214"/>
    </location>
</feature>
<reference evidence="4" key="1">
    <citation type="journal article" date="2021" name="Open Biol.">
        <title>Shared evolutionary footprints suggest mitochondrial oxidative damage underlies multiple complex I losses in fungi.</title>
        <authorList>
            <person name="Schikora-Tamarit M.A."/>
            <person name="Marcet-Houben M."/>
            <person name="Nosek J."/>
            <person name="Gabaldon T."/>
        </authorList>
    </citation>
    <scope>NUCLEOTIDE SEQUENCE</scope>
    <source>
        <strain evidence="4">CBS2887</strain>
    </source>
</reference>
<dbReference type="PANTHER" id="PTHR14359:SF17">
    <property type="entry name" value="PHOSPHOPANTOTHENOYLCYSTEINE DECARBOXYLASE SUBUNIT SIS2-RELATED"/>
    <property type="match status" value="1"/>
</dbReference>
<name>A0A9P8QBJ6_WICPI</name>
<organism evidence="4 5">
    <name type="scientific">Wickerhamomyces pijperi</name>
    <name type="common">Yeast</name>
    <name type="synonym">Pichia pijperi</name>
    <dbReference type="NCBI Taxonomy" id="599730"/>
    <lineage>
        <taxon>Eukaryota</taxon>
        <taxon>Fungi</taxon>
        <taxon>Dikarya</taxon>
        <taxon>Ascomycota</taxon>
        <taxon>Saccharomycotina</taxon>
        <taxon>Saccharomycetes</taxon>
        <taxon>Phaffomycetales</taxon>
        <taxon>Wickerhamomycetaceae</taxon>
        <taxon>Wickerhamomyces</taxon>
    </lineage>
</organism>
<dbReference type="GO" id="GO:0010181">
    <property type="term" value="F:FMN binding"/>
    <property type="evidence" value="ECO:0007669"/>
    <property type="project" value="TreeGrafter"/>
</dbReference>
<protein>
    <recommendedName>
        <fullName evidence="3">Flavoprotein domain-containing protein</fullName>
    </recommendedName>
</protein>
<dbReference type="InterPro" id="IPR003382">
    <property type="entry name" value="Flavoprotein"/>
</dbReference>
<dbReference type="AlphaFoldDB" id="A0A9P8QBJ6"/>
<feature type="region of interest" description="Disordered" evidence="2">
    <location>
        <begin position="181"/>
        <end position="257"/>
    </location>
</feature>
<feature type="compositionally biased region" description="Basic and acidic residues" evidence="2">
    <location>
        <begin position="219"/>
        <end position="232"/>
    </location>
</feature>
<dbReference type="SUPFAM" id="SSF52507">
    <property type="entry name" value="Homo-oligomeric flavin-containing Cys decarboxylases, HFCD"/>
    <property type="match status" value="1"/>
</dbReference>
<feature type="compositionally biased region" description="Polar residues" evidence="2">
    <location>
        <begin position="181"/>
        <end position="193"/>
    </location>
</feature>
<evidence type="ECO:0000259" key="3">
    <source>
        <dbReference type="Pfam" id="PF02441"/>
    </source>
</evidence>
<dbReference type="EMBL" id="JAEUBG010001287">
    <property type="protein sequence ID" value="KAH3686625.1"/>
    <property type="molecule type" value="Genomic_DNA"/>
</dbReference>
<feature type="region of interest" description="Disordered" evidence="2">
    <location>
        <begin position="1"/>
        <end position="23"/>
    </location>
</feature>
<comment type="similarity">
    <text evidence="1">Belongs to the HFCD (homooligomeric flavin containing Cys decarboxylase) superfamily.</text>
</comment>
<evidence type="ECO:0000256" key="2">
    <source>
        <dbReference type="SAM" id="MobiDB-lite"/>
    </source>
</evidence>
<dbReference type="InterPro" id="IPR036551">
    <property type="entry name" value="Flavin_trans-like"/>
</dbReference>
<evidence type="ECO:0000313" key="4">
    <source>
        <dbReference type="EMBL" id="KAH3686625.1"/>
    </source>
</evidence>
<feature type="compositionally biased region" description="Polar residues" evidence="2">
    <location>
        <begin position="269"/>
        <end position="278"/>
    </location>
</feature>
<proteinExistence type="inferred from homology"/>
<dbReference type="Proteomes" id="UP000774326">
    <property type="component" value="Unassembled WGS sequence"/>
</dbReference>
<feature type="region of interest" description="Disordered" evidence="2">
    <location>
        <begin position="269"/>
        <end position="301"/>
    </location>
</feature>
<comment type="caution">
    <text evidence="4">The sequence shown here is derived from an EMBL/GenBank/DDBJ whole genome shotgun (WGS) entry which is preliminary data.</text>
</comment>
<accession>A0A9P8QBJ6</accession>
<feature type="domain" description="Flavoprotein" evidence="3">
    <location>
        <begin position="331"/>
        <end position="514"/>
    </location>
</feature>
<evidence type="ECO:0000313" key="5">
    <source>
        <dbReference type="Proteomes" id="UP000774326"/>
    </source>
</evidence>
<feature type="compositionally biased region" description="Low complexity" evidence="2">
    <location>
        <begin position="279"/>
        <end position="301"/>
    </location>
</feature>
<feature type="compositionally biased region" description="Acidic residues" evidence="2">
    <location>
        <begin position="519"/>
        <end position="571"/>
    </location>
</feature>
<sequence length="602" mass="65386">MIDQPHIPQTSQQPNPKREASLKQAAKLKSINNDDYIGSSDLALSSLQCPSPPPILNTTINTGNNVSSVSINEIINSDFHKKPHLDQISTTIDEQIEQSASQQQQQHISYANLQHPSPTSTHASLFMPSNASVQSIQSANGNKPVKDTIPAGGALLRGRVAVANTAIVAVQAAATAREKLQPQNPLSLNTDLRSGNVSSTSLSSSDPQSASSSSNLKSPDMHAHFYVEDTIRHGGVRSRSNSASTGEPRMSKETSSVNIAETPFGFSARSNSLKSGSASPINGPPSSNTINNNSSAPVVGNNNVPGPNITLKKDQLSTLDPRLPLDDGKIHVLFGVCGSVGCSKIKAIIKKLEDIYGRDKISIQIVLTSAAEHLVSRTDFSPSVTIWRDKDEWTTWKVRTDPVLHIELRRWADVLIVAPLTANTLSKIAIGICDNLLTNVIRAWNTQYPILLAPSMVSFAYNSVITKRHLATIKEEMPWIEVLKPMEKVIGSYGDIGMGGMMDYNEIVNKIVNKLGGYPDEEEEDGDEGEGEGDEEEGEEEGDDDDDDEDDDYDEDEEDDGDAIDDDDDNELNSMKQDKTEKTPVKALRKLTVAEEDELINA</sequence>
<feature type="region of interest" description="Disordered" evidence="2">
    <location>
        <begin position="517"/>
        <end position="586"/>
    </location>
</feature>
<evidence type="ECO:0000256" key="1">
    <source>
        <dbReference type="ARBA" id="ARBA00038350"/>
    </source>
</evidence>